<dbReference type="Proteomes" id="UP000030752">
    <property type="component" value="Unassembled WGS sequence"/>
</dbReference>
<gene>
    <name evidence="9" type="ORF">HMPREF1541_04523</name>
</gene>
<dbReference type="PANTHER" id="PTHR37799:SF1">
    <property type="entry name" value="SMALL RIBOSOMAL SUBUNIT PROTEIN MS23"/>
    <property type="match status" value="1"/>
</dbReference>
<dbReference type="eggNOG" id="ENOG502RZQQ">
    <property type="taxonomic scope" value="Eukaryota"/>
</dbReference>
<accession>W2RUX7</accession>
<evidence type="ECO:0000256" key="4">
    <source>
        <dbReference type="ARBA" id="ARBA00022980"/>
    </source>
</evidence>
<dbReference type="GeneID" id="19971862"/>
<evidence type="ECO:0000256" key="7">
    <source>
        <dbReference type="PIRNR" id="PIRNR029764"/>
    </source>
</evidence>
<dbReference type="OrthoDB" id="5542239at2759"/>
<proteinExistence type="inferred from homology"/>
<evidence type="ECO:0000256" key="1">
    <source>
        <dbReference type="ARBA" id="ARBA00004173"/>
    </source>
</evidence>
<comment type="similarity">
    <text evidence="2">Belongs to the mitochondrion-specific ribosomal protein mS23 family.</text>
</comment>
<evidence type="ECO:0000256" key="8">
    <source>
        <dbReference type="SAM" id="MobiDB-lite"/>
    </source>
</evidence>
<dbReference type="HOGENOM" id="CLU_081350_0_0_1"/>
<reference evidence="9 10" key="1">
    <citation type="submission" date="2013-03" db="EMBL/GenBank/DDBJ databases">
        <title>The Genome Sequence of Phialophora europaea CBS 101466.</title>
        <authorList>
            <consortium name="The Broad Institute Genomics Platform"/>
            <person name="Cuomo C."/>
            <person name="de Hoog S."/>
            <person name="Gorbushina A."/>
            <person name="Walker B."/>
            <person name="Young S.K."/>
            <person name="Zeng Q."/>
            <person name="Gargeya S."/>
            <person name="Fitzgerald M."/>
            <person name="Haas B."/>
            <person name="Abouelleil A."/>
            <person name="Allen A.W."/>
            <person name="Alvarado L."/>
            <person name="Arachchi H.M."/>
            <person name="Berlin A.M."/>
            <person name="Chapman S.B."/>
            <person name="Gainer-Dewar J."/>
            <person name="Goldberg J."/>
            <person name="Griggs A."/>
            <person name="Gujja S."/>
            <person name="Hansen M."/>
            <person name="Howarth C."/>
            <person name="Imamovic A."/>
            <person name="Ireland A."/>
            <person name="Larimer J."/>
            <person name="McCowan C."/>
            <person name="Murphy C."/>
            <person name="Pearson M."/>
            <person name="Poon T.W."/>
            <person name="Priest M."/>
            <person name="Roberts A."/>
            <person name="Saif S."/>
            <person name="Shea T."/>
            <person name="Sisk P."/>
            <person name="Sykes S."/>
            <person name="Wortman J."/>
            <person name="Nusbaum C."/>
            <person name="Birren B."/>
        </authorList>
    </citation>
    <scope>NUCLEOTIDE SEQUENCE [LARGE SCALE GENOMIC DNA]</scope>
    <source>
        <strain evidence="9 10">CBS 101466</strain>
    </source>
</reference>
<dbReference type="GO" id="GO:0003735">
    <property type="term" value="F:structural constituent of ribosome"/>
    <property type="evidence" value="ECO:0007669"/>
    <property type="project" value="UniProtKB-UniRule"/>
</dbReference>
<dbReference type="EMBL" id="KB822720">
    <property type="protein sequence ID" value="ETN40247.1"/>
    <property type="molecule type" value="Genomic_DNA"/>
</dbReference>
<comment type="subcellular location">
    <subcellularLocation>
        <location evidence="1 7">Mitochondrion</location>
    </subcellularLocation>
</comment>
<dbReference type="STRING" id="1220924.W2RUX7"/>
<evidence type="ECO:0000256" key="6">
    <source>
        <dbReference type="ARBA" id="ARBA00023274"/>
    </source>
</evidence>
<feature type="compositionally biased region" description="Gly residues" evidence="8">
    <location>
        <begin position="252"/>
        <end position="263"/>
    </location>
</feature>
<dbReference type="PIRSF" id="PIRSF029764">
    <property type="entry name" value="RSM25"/>
    <property type="match status" value="1"/>
</dbReference>
<keyword evidence="5 7" id="KW-0496">Mitochondrion</keyword>
<keyword evidence="4 7" id="KW-0689">Ribosomal protein</keyword>
<keyword evidence="6 7" id="KW-0687">Ribonucleoprotein</keyword>
<feature type="compositionally biased region" description="Polar residues" evidence="8">
    <location>
        <begin position="273"/>
        <end position="283"/>
    </location>
</feature>
<keyword evidence="10" id="KW-1185">Reference proteome</keyword>
<dbReference type="InterPro" id="IPR016939">
    <property type="entry name" value="Ribosomal_mS23_fun"/>
</dbReference>
<evidence type="ECO:0000313" key="10">
    <source>
        <dbReference type="Proteomes" id="UP000030752"/>
    </source>
</evidence>
<name>W2RUX7_CYPE1</name>
<evidence type="ECO:0000256" key="3">
    <source>
        <dbReference type="ARBA" id="ARBA00011526"/>
    </source>
</evidence>
<feature type="region of interest" description="Disordered" evidence="8">
    <location>
        <begin position="252"/>
        <end position="283"/>
    </location>
</feature>
<dbReference type="RefSeq" id="XP_008717090.1">
    <property type="nucleotide sequence ID" value="XM_008718868.1"/>
</dbReference>
<evidence type="ECO:0000313" key="9">
    <source>
        <dbReference type="EMBL" id="ETN40247.1"/>
    </source>
</evidence>
<dbReference type="VEuPathDB" id="FungiDB:HMPREF1541_04523"/>
<protein>
    <recommendedName>
        <fullName evidence="7">37S ribosomal protein S25, mitochondrial</fullName>
    </recommendedName>
</protein>
<dbReference type="FunCoup" id="W2RUX7">
    <property type="interactions" value="118"/>
</dbReference>
<sequence length="283" mass="31658">MGRINLTALRVRSRALRRKEATDSRITPIWANIVADVPPAQIMTRHQPIEHHYTETRTKTLPDGRSSQATQIIAHAKPKTAKPKQLYSPTPLRYEEDTLRKQFFSDHPWELARPRTLVETDGKQYARANWSTGIKQRGLPVSGESVVQRQLWLLHNVPDITVPEAYDIARKEFYAVRRRQQTAMRIAVEEAEMFGADFGVPAMSVGMSKEDKVYTEWVGWAAEEAMRITQQRAGFEGSQVSTEQKAIEGNAAGLGGARFGGQRTGMAQRQMAGPSSQVGSSLA</sequence>
<organism evidence="9 10">
    <name type="scientific">Cyphellophora europaea (strain CBS 101466)</name>
    <name type="common">Phialophora europaea</name>
    <dbReference type="NCBI Taxonomy" id="1220924"/>
    <lineage>
        <taxon>Eukaryota</taxon>
        <taxon>Fungi</taxon>
        <taxon>Dikarya</taxon>
        <taxon>Ascomycota</taxon>
        <taxon>Pezizomycotina</taxon>
        <taxon>Eurotiomycetes</taxon>
        <taxon>Chaetothyriomycetidae</taxon>
        <taxon>Chaetothyriales</taxon>
        <taxon>Cyphellophoraceae</taxon>
        <taxon>Cyphellophora</taxon>
    </lineage>
</organism>
<dbReference type="InParanoid" id="W2RUX7"/>
<dbReference type="AlphaFoldDB" id="W2RUX7"/>
<evidence type="ECO:0000256" key="5">
    <source>
        <dbReference type="ARBA" id="ARBA00023128"/>
    </source>
</evidence>
<dbReference type="Pfam" id="PF13741">
    <property type="entry name" value="MRP-S25"/>
    <property type="match status" value="1"/>
</dbReference>
<dbReference type="PANTHER" id="PTHR37799">
    <property type="entry name" value="37S RIBOSOMAL PROTEIN S25, MITOCHONDRIAL"/>
    <property type="match status" value="1"/>
</dbReference>
<dbReference type="GO" id="GO:0005763">
    <property type="term" value="C:mitochondrial small ribosomal subunit"/>
    <property type="evidence" value="ECO:0007669"/>
    <property type="project" value="UniProtKB-UniRule"/>
</dbReference>
<comment type="subunit">
    <text evidence="3 7">Component of the mitochondrial small ribosomal subunit.</text>
</comment>
<evidence type="ECO:0000256" key="2">
    <source>
        <dbReference type="ARBA" id="ARBA00009864"/>
    </source>
</evidence>